<dbReference type="GO" id="GO:0003746">
    <property type="term" value="F:translation elongation factor activity"/>
    <property type="evidence" value="ECO:0007669"/>
    <property type="project" value="UniProtKB-UniRule"/>
</dbReference>
<organism evidence="10 11">
    <name type="scientific">SAR86 cluster bacterium</name>
    <dbReference type="NCBI Taxonomy" id="2030880"/>
    <lineage>
        <taxon>Bacteria</taxon>
        <taxon>Pseudomonadati</taxon>
        <taxon>Pseudomonadota</taxon>
        <taxon>Gammaproteobacteria</taxon>
        <taxon>SAR86 cluster</taxon>
    </lineage>
</organism>
<dbReference type="InterPro" id="IPR001816">
    <property type="entry name" value="Transl_elong_EFTs/EF1B"/>
</dbReference>
<protein>
    <recommendedName>
        <fullName evidence="2 6">Elongation factor Ts</fullName>
        <shortName evidence="6">EF-Ts</shortName>
    </recommendedName>
</protein>
<evidence type="ECO:0000256" key="2">
    <source>
        <dbReference type="ARBA" id="ARBA00016956"/>
    </source>
</evidence>
<comment type="function">
    <text evidence="6 7">Associates with the EF-Tu.GDP complex and induces the exchange of GDP to GTP. It remains bound to the aminoacyl-tRNA.EF-Tu.GTP complex up to the GTP hydrolysis stage on the ribosome.</text>
</comment>
<dbReference type="Gene3D" id="3.30.479.20">
    <property type="entry name" value="Elongation factor Ts, dimerisation domain"/>
    <property type="match status" value="2"/>
</dbReference>
<keyword evidence="4 6" id="KW-0251">Elongation factor</keyword>
<evidence type="ECO:0000256" key="5">
    <source>
        <dbReference type="ARBA" id="ARBA00022917"/>
    </source>
</evidence>
<keyword evidence="5 6" id="KW-0648">Protein biosynthesis</keyword>
<name>A0A838XZL7_9GAMM</name>
<dbReference type="FunFam" id="1.10.8.10:FF:000001">
    <property type="entry name" value="Elongation factor Ts"/>
    <property type="match status" value="1"/>
</dbReference>
<gene>
    <name evidence="6" type="primary">tsf</name>
    <name evidence="10" type="ORF">H2072_00090</name>
</gene>
<dbReference type="Proteomes" id="UP000551848">
    <property type="component" value="Unassembled WGS sequence"/>
</dbReference>
<dbReference type="InterPro" id="IPR009060">
    <property type="entry name" value="UBA-like_sf"/>
</dbReference>
<evidence type="ECO:0000313" key="10">
    <source>
        <dbReference type="EMBL" id="MBA4692127.1"/>
    </source>
</evidence>
<comment type="similarity">
    <text evidence="1 6 7">Belongs to the EF-Ts family.</text>
</comment>
<evidence type="ECO:0000259" key="9">
    <source>
        <dbReference type="Pfam" id="PF00889"/>
    </source>
</evidence>
<dbReference type="InterPro" id="IPR014039">
    <property type="entry name" value="Transl_elong_EFTs/EF1B_dimer"/>
</dbReference>
<dbReference type="NCBIfam" id="TIGR00116">
    <property type="entry name" value="tsf"/>
    <property type="match status" value="1"/>
</dbReference>
<dbReference type="Gene3D" id="1.10.286.20">
    <property type="match status" value="1"/>
</dbReference>
<accession>A0A838XZL7</accession>
<evidence type="ECO:0000256" key="8">
    <source>
        <dbReference type="RuleBase" id="RU000643"/>
    </source>
</evidence>
<dbReference type="InterPro" id="IPR036402">
    <property type="entry name" value="EF-Ts_dimer_sf"/>
</dbReference>
<dbReference type="PROSITE" id="PS01126">
    <property type="entry name" value="EF_TS_1"/>
    <property type="match status" value="1"/>
</dbReference>
<dbReference type="InterPro" id="IPR018101">
    <property type="entry name" value="Transl_elong_Ts_CS"/>
</dbReference>
<dbReference type="AlphaFoldDB" id="A0A838XZL7"/>
<dbReference type="Gene3D" id="1.10.8.10">
    <property type="entry name" value="DNA helicase RuvA subunit, C-terminal domain"/>
    <property type="match status" value="1"/>
</dbReference>
<dbReference type="PROSITE" id="PS01127">
    <property type="entry name" value="EF_TS_2"/>
    <property type="match status" value="1"/>
</dbReference>
<dbReference type="GO" id="GO:0005737">
    <property type="term" value="C:cytoplasm"/>
    <property type="evidence" value="ECO:0007669"/>
    <property type="project" value="UniProtKB-SubCell"/>
</dbReference>
<evidence type="ECO:0000313" key="11">
    <source>
        <dbReference type="Proteomes" id="UP000551848"/>
    </source>
</evidence>
<evidence type="ECO:0000256" key="1">
    <source>
        <dbReference type="ARBA" id="ARBA00005532"/>
    </source>
</evidence>
<evidence type="ECO:0000256" key="3">
    <source>
        <dbReference type="ARBA" id="ARBA00022490"/>
    </source>
</evidence>
<dbReference type="PANTHER" id="PTHR11741:SF0">
    <property type="entry name" value="ELONGATION FACTOR TS, MITOCHONDRIAL"/>
    <property type="match status" value="1"/>
</dbReference>
<sequence>MSVSASQVKELRDMSGVGMMECKKALVETNGDLQKALDLLRANSSLKAEKKASRVAADGVVKISHNQAYMSLVEINSETDFAAKDSKFKDFATEVTNYLTNNQVNDIDDLRTEFEGKRQSLIQSIGENIQLRRLVTLEVPSNGCIGAYLHSDGRLAAIISINTDNKELAKDLAMHVSATDPSCLKSEDIDPELLERERSIFLAQAKDSGKDASIMEKMVEGKIKRFLSEVTLLSQGFIKDPNHSIEELLNDNNASIISFARYKVGEGIEIEAKDFAAEVAEQLKQ</sequence>
<dbReference type="SUPFAM" id="SSF54713">
    <property type="entry name" value="Elongation factor Ts (EF-Ts), dimerisation domain"/>
    <property type="match status" value="2"/>
</dbReference>
<dbReference type="Pfam" id="PF00889">
    <property type="entry name" value="EF_TS"/>
    <property type="match status" value="1"/>
</dbReference>
<comment type="caution">
    <text evidence="6">Lacks conserved residue(s) required for the propagation of feature annotation.</text>
</comment>
<dbReference type="CDD" id="cd14275">
    <property type="entry name" value="UBA_EF-Ts"/>
    <property type="match status" value="1"/>
</dbReference>
<comment type="caution">
    <text evidence="10">The sequence shown here is derived from an EMBL/GenBank/DDBJ whole genome shotgun (WGS) entry which is preliminary data.</text>
</comment>
<dbReference type="PANTHER" id="PTHR11741">
    <property type="entry name" value="ELONGATION FACTOR TS"/>
    <property type="match status" value="1"/>
</dbReference>
<evidence type="ECO:0000256" key="7">
    <source>
        <dbReference type="RuleBase" id="RU000642"/>
    </source>
</evidence>
<dbReference type="SUPFAM" id="SSF46934">
    <property type="entry name" value="UBA-like"/>
    <property type="match status" value="1"/>
</dbReference>
<dbReference type="FunFam" id="1.10.286.20:FF:000001">
    <property type="entry name" value="Elongation factor Ts"/>
    <property type="match status" value="1"/>
</dbReference>
<dbReference type="EMBL" id="JACETL010000001">
    <property type="protein sequence ID" value="MBA4692127.1"/>
    <property type="molecule type" value="Genomic_DNA"/>
</dbReference>
<keyword evidence="3 6" id="KW-0963">Cytoplasm</keyword>
<comment type="subcellular location">
    <subcellularLocation>
        <location evidence="6 8">Cytoplasm</location>
    </subcellularLocation>
</comment>
<proteinExistence type="inferred from homology"/>
<reference evidence="10 11" key="1">
    <citation type="submission" date="2020-06" db="EMBL/GenBank/DDBJ databases">
        <title>Dysbiosis in marine aquaculture revealed through microbiome analysis: reverse ecology for environmental sustainability.</title>
        <authorList>
            <person name="Haro-Moreno J.M."/>
            <person name="Coutinho F.H."/>
            <person name="Zaragoza-Solas A."/>
            <person name="Picazo A."/>
            <person name="Almagro-Moreno S."/>
            <person name="Lopez-Perez M."/>
        </authorList>
    </citation>
    <scope>NUCLEOTIDE SEQUENCE [LARGE SCALE GENOMIC DNA]</scope>
    <source>
        <strain evidence="10">MCMED-G41</strain>
    </source>
</reference>
<feature type="domain" description="Translation elongation factor EFTs/EF1B dimerisation" evidence="9">
    <location>
        <begin position="72"/>
        <end position="266"/>
    </location>
</feature>
<evidence type="ECO:0000256" key="6">
    <source>
        <dbReference type="HAMAP-Rule" id="MF_00050"/>
    </source>
</evidence>
<dbReference type="HAMAP" id="MF_00050">
    <property type="entry name" value="EF_Ts"/>
    <property type="match status" value="1"/>
</dbReference>
<evidence type="ECO:0000256" key="4">
    <source>
        <dbReference type="ARBA" id="ARBA00022768"/>
    </source>
</evidence>